<dbReference type="Pfam" id="PF00702">
    <property type="entry name" value="Hydrolase"/>
    <property type="match status" value="1"/>
</dbReference>
<dbReference type="GO" id="GO:0050308">
    <property type="term" value="F:sugar-phosphatase activity"/>
    <property type="evidence" value="ECO:0007669"/>
    <property type="project" value="TreeGrafter"/>
</dbReference>
<sequence length="224" mass="23526">MGVVISVNALLEGRYRAFLFDMDGTLLNSMASAERVWGAWAKRQGLDVETFLPTIHGARSVDTIAALKIPGLDPAVEAHGITQDEIKTADGIVEISGAHKFLSALPADRWAVVTSAPRALAEARIKAAGLPAPPLLITAEDVSAGKPDPQGYRLAAQKLGVDIADCLVFEDAAVGIEAGHAAGARVVVITETHHPPLASAHPQIPAYRDLIPHIGSDGYIRLAA</sequence>
<dbReference type="Proteomes" id="UP000017837">
    <property type="component" value="Unassembled WGS sequence"/>
</dbReference>
<evidence type="ECO:0008006" key="3">
    <source>
        <dbReference type="Google" id="ProtNLM"/>
    </source>
</evidence>
<keyword evidence="2" id="KW-1185">Reference proteome</keyword>
<dbReference type="SFLD" id="SFLDG01129">
    <property type="entry name" value="C1.5:_HAD__Beta-PGM__Phosphata"/>
    <property type="match status" value="1"/>
</dbReference>
<dbReference type="AlphaFoldDB" id="V4RQB3"/>
<dbReference type="STRING" id="1121022.GCA_000376105_00846"/>
<dbReference type="eggNOG" id="COG0637">
    <property type="taxonomic scope" value="Bacteria"/>
</dbReference>
<dbReference type="PATRIC" id="fig|1121022.4.peg.1157"/>
<name>V4RQB3_9CAUL</name>
<dbReference type="PANTHER" id="PTHR43481">
    <property type="entry name" value="FRUCTOSE-1-PHOSPHATE PHOSPHATASE"/>
    <property type="match status" value="1"/>
</dbReference>
<dbReference type="InterPro" id="IPR051806">
    <property type="entry name" value="HAD-like_SPP"/>
</dbReference>
<dbReference type="PROSITE" id="PS01228">
    <property type="entry name" value="COF_1"/>
    <property type="match status" value="1"/>
</dbReference>
<dbReference type="InterPro" id="IPR036412">
    <property type="entry name" value="HAD-like_sf"/>
</dbReference>
<dbReference type="CDD" id="cd07527">
    <property type="entry name" value="HAD_ScGPP-like"/>
    <property type="match status" value="1"/>
</dbReference>
<comment type="caution">
    <text evidence="1">The sequence shown here is derived from an EMBL/GenBank/DDBJ whole genome shotgun (WGS) entry which is preliminary data.</text>
</comment>
<dbReference type="SFLD" id="SFLDS00003">
    <property type="entry name" value="Haloacid_Dehalogenase"/>
    <property type="match status" value="1"/>
</dbReference>
<accession>V4RQB3</accession>
<dbReference type="PANTHER" id="PTHR43481:SF4">
    <property type="entry name" value="GLYCEROL-1-PHOSPHATE PHOSPHOHYDROLASE 1-RELATED"/>
    <property type="match status" value="1"/>
</dbReference>
<proteinExistence type="predicted"/>
<dbReference type="Gene3D" id="3.40.50.1000">
    <property type="entry name" value="HAD superfamily/HAD-like"/>
    <property type="match status" value="1"/>
</dbReference>
<dbReference type="InterPro" id="IPR006439">
    <property type="entry name" value="HAD-SF_hydro_IA"/>
</dbReference>
<organism evidence="1 2">
    <name type="scientific">Asticcacaulis benevestitus DSM 16100 = ATCC BAA-896</name>
    <dbReference type="NCBI Taxonomy" id="1121022"/>
    <lineage>
        <taxon>Bacteria</taxon>
        <taxon>Pseudomonadati</taxon>
        <taxon>Pseudomonadota</taxon>
        <taxon>Alphaproteobacteria</taxon>
        <taxon>Caulobacterales</taxon>
        <taxon>Caulobacteraceae</taxon>
        <taxon>Asticcacaulis</taxon>
    </lineage>
</organism>
<evidence type="ECO:0000313" key="2">
    <source>
        <dbReference type="Proteomes" id="UP000017837"/>
    </source>
</evidence>
<dbReference type="NCBIfam" id="TIGR01509">
    <property type="entry name" value="HAD-SF-IA-v3"/>
    <property type="match status" value="1"/>
</dbReference>
<gene>
    <name evidence="1" type="ORF">ABENE_05815</name>
</gene>
<dbReference type="EMBL" id="AWGB01000008">
    <property type="protein sequence ID" value="ESQ93418.1"/>
    <property type="molecule type" value="Genomic_DNA"/>
</dbReference>
<dbReference type="Gene3D" id="1.10.150.240">
    <property type="entry name" value="Putative phosphatase, domain 2"/>
    <property type="match status" value="1"/>
</dbReference>
<dbReference type="SUPFAM" id="SSF56784">
    <property type="entry name" value="HAD-like"/>
    <property type="match status" value="1"/>
</dbReference>
<evidence type="ECO:0000313" key="1">
    <source>
        <dbReference type="EMBL" id="ESQ93418.1"/>
    </source>
</evidence>
<dbReference type="InterPro" id="IPR023198">
    <property type="entry name" value="PGP-like_dom2"/>
</dbReference>
<protein>
    <recommendedName>
        <fullName evidence="3">Glycerol-3-phosphatase</fullName>
    </recommendedName>
</protein>
<dbReference type="InterPro" id="IPR023214">
    <property type="entry name" value="HAD_sf"/>
</dbReference>
<reference evidence="1 2" key="1">
    <citation type="journal article" date="2014" name="Nature">
        <title>Sequential evolution of bacterial morphology by co-option of a developmental regulator.</title>
        <authorList>
            <person name="Jiang C."/>
            <person name="Brown P.J."/>
            <person name="Ducret A."/>
            <person name="Brun Y.V."/>
        </authorList>
    </citation>
    <scope>NUCLEOTIDE SEQUENCE [LARGE SCALE GENOMIC DNA]</scope>
    <source>
        <strain evidence="1 2">DSM 16100</strain>
    </source>
</reference>